<dbReference type="Proteomes" id="UP000026915">
    <property type="component" value="Chromosome 7"/>
</dbReference>
<keyword evidence="2" id="KW-1185">Reference proteome</keyword>
<dbReference type="AlphaFoldDB" id="A0A061FC45"/>
<dbReference type="Gramene" id="EOY14277">
    <property type="protein sequence ID" value="EOY14277"/>
    <property type="gene ID" value="TCM_033589"/>
</dbReference>
<evidence type="ECO:0000313" key="1">
    <source>
        <dbReference type="EMBL" id="EOY14277.1"/>
    </source>
</evidence>
<accession>A0A061FC45</accession>
<name>A0A061FC45_THECC</name>
<dbReference type="InParanoid" id="A0A061FC45"/>
<sequence length="89" mass="10094">MMVRLLTMSRVGIFEMLRLLVFGYNSLYTVQNREIHHIDVFSDQRVFPLRVGRGLGGSRLEVLNAGSDRGAIVTDKETLHTQATNGKWC</sequence>
<protein>
    <submittedName>
        <fullName evidence="1">Uncharacterized protein</fullName>
    </submittedName>
</protein>
<reference evidence="1 2" key="1">
    <citation type="journal article" date="2013" name="Genome Biol.">
        <title>The genome sequence of the most widely cultivated cacao type and its use to identify candidate genes regulating pod color.</title>
        <authorList>
            <person name="Motamayor J.C."/>
            <person name="Mockaitis K."/>
            <person name="Schmutz J."/>
            <person name="Haiminen N."/>
            <person name="Iii D.L."/>
            <person name="Cornejo O."/>
            <person name="Findley S.D."/>
            <person name="Zheng P."/>
            <person name="Utro F."/>
            <person name="Royaert S."/>
            <person name="Saski C."/>
            <person name="Jenkins J."/>
            <person name="Podicheti R."/>
            <person name="Zhao M."/>
            <person name="Scheffler B.E."/>
            <person name="Stack J.C."/>
            <person name="Feltus F.A."/>
            <person name="Mustiga G.M."/>
            <person name="Amores F."/>
            <person name="Phillips W."/>
            <person name="Marelli J.P."/>
            <person name="May G.D."/>
            <person name="Shapiro H."/>
            <person name="Ma J."/>
            <person name="Bustamante C.D."/>
            <person name="Schnell R.J."/>
            <person name="Main D."/>
            <person name="Gilbert D."/>
            <person name="Parida L."/>
            <person name="Kuhn D.N."/>
        </authorList>
    </citation>
    <scope>NUCLEOTIDE SEQUENCE [LARGE SCALE GENOMIC DNA]</scope>
    <source>
        <strain evidence="2">cv. Matina 1-6</strain>
    </source>
</reference>
<evidence type="ECO:0000313" key="2">
    <source>
        <dbReference type="Proteomes" id="UP000026915"/>
    </source>
</evidence>
<proteinExistence type="predicted"/>
<dbReference type="HOGENOM" id="CLU_2459229_0_0_1"/>
<organism evidence="1 2">
    <name type="scientific">Theobroma cacao</name>
    <name type="common">Cacao</name>
    <name type="synonym">Cocoa</name>
    <dbReference type="NCBI Taxonomy" id="3641"/>
    <lineage>
        <taxon>Eukaryota</taxon>
        <taxon>Viridiplantae</taxon>
        <taxon>Streptophyta</taxon>
        <taxon>Embryophyta</taxon>
        <taxon>Tracheophyta</taxon>
        <taxon>Spermatophyta</taxon>
        <taxon>Magnoliopsida</taxon>
        <taxon>eudicotyledons</taxon>
        <taxon>Gunneridae</taxon>
        <taxon>Pentapetalae</taxon>
        <taxon>rosids</taxon>
        <taxon>malvids</taxon>
        <taxon>Malvales</taxon>
        <taxon>Malvaceae</taxon>
        <taxon>Byttnerioideae</taxon>
        <taxon>Theobroma</taxon>
    </lineage>
</organism>
<dbReference type="EMBL" id="CM001885">
    <property type="protein sequence ID" value="EOY14277.1"/>
    <property type="molecule type" value="Genomic_DNA"/>
</dbReference>
<gene>
    <name evidence="1" type="ORF">TCM_033589</name>
</gene>